<sequence length="209" mass="23875">MFCYWQQTLQSFGVDQITAELTFAHLVTAYSTGDRHYHTLKHINHVLGTIDTLQAYAQDLPAVQLAAWFHDVVYNTQAQDNEEKSAHYADKVLSNLGIPTNTIATVNRLILNTKQHQAATEDYDSQVLLDADLAILATQPIQYQKYAHAIRQEYAWLSELEYITGRKKVLEHFLQQQSIYHTPLMCNIAEQSARFNLQAEIQTLNLSHG</sequence>
<proteinExistence type="predicted"/>
<dbReference type="SUPFAM" id="SSF109604">
    <property type="entry name" value="HD-domain/PDEase-like"/>
    <property type="match status" value="1"/>
</dbReference>
<dbReference type="PANTHER" id="PTHR21174">
    <property type="match status" value="1"/>
</dbReference>
<dbReference type="PIRSF" id="PIRSF035170">
    <property type="entry name" value="HD_phosphohydro"/>
    <property type="match status" value="1"/>
</dbReference>
<dbReference type="Gene3D" id="1.10.3210.10">
    <property type="entry name" value="Hypothetical protein af1432"/>
    <property type="match status" value="1"/>
</dbReference>
<dbReference type="PANTHER" id="PTHR21174:SF0">
    <property type="entry name" value="HD PHOSPHOHYDROLASE FAMILY PROTEIN-RELATED"/>
    <property type="match status" value="1"/>
</dbReference>
<keyword evidence="2" id="KW-1185">Reference proteome</keyword>
<dbReference type="Proteomes" id="UP001302120">
    <property type="component" value="Unassembled WGS sequence"/>
</dbReference>
<evidence type="ECO:0000313" key="1">
    <source>
        <dbReference type="EMBL" id="MEA5580007.1"/>
    </source>
</evidence>
<name>A0ABU5U926_9CYAN</name>
<reference evidence="1 2" key="1">
    <citation type="submission" date="2023-12" db="EMBL/GenBank/DDBJ databases">
        <title>Baltic Sea Cyanobacteria.</title>
        <authorList>
            <person name="Delbaje E."/>
            <person name="Fewer D.P."/>
            <person name="Shishido T.K."/>
        </authorList>
    </citation>
    <scope>NUCLEOTIDE SEQUENCE [LARGE SCALE GENOMIC DNA]</scope>
    <source>
        <strain evidence="1 2">UHCC-0300</strain>
    </source>
</reference>
<dbReference type="RefSeq" id="WP_323194344.1">
    <property type="nucleotide sequence ID" value="NZ_JAYGHG010000001.1"/>
</dbReference>
<comment type="caution">
    <text evidence="1">The sequence shown here is derived from an EMBL/GenBank/DDBJ whole genome shotgun (WGS) entry which is preliminary data.</text>
</comment>
<protein>
    <recommendedName>
        <fullName evidence="3">HD domain-containing protein</fullName>
    </recommendedName>
</protein>
<accession>A0ABU5U926</accession>
<evidence type="ECO:0008006" key="3">
    <source>
        <dbReference type="Google" id="ProtNLM"/>
    </source>
</evidence>
<dbReference type="EMBL" id="JAYGHG010000001">
    <property type="protein sequence ID" value="MEA5580007.1"/>
    <property type="molecule type" value="Genomic_DNA"/>
</dbReference>
<organism evidence="1 2">
    <name type="scientific">Nodularia harveyana UHCC-0300</name>
    <dbReference type="NCBI Taxonomy" id="2974287"/>
    <lineage>
        <taxon>Bacteria</taxon>
        <taxon>Bacillati</taxon>
        <taxon>Cyanobacteriota</taxon>
        <taxon>Cyanophyceae</taxon>
        <taxon>Nostocales</taxon>
        <taxon>Nodulariaceae</taxon>
        <taxon>Nodularia</taxon>
    </lineage>
</organism>
<evidence type="ECO:0000313" key="2">
    <source>
        <dbReference type="Proteomes" id="UP001302120"/>
    </source>
</evidence>
<gene>
    <name evidence="1" type="ORF">VB620_01470</name>
</gene>
<dbReference type="InterPro" id="IPR009218">
    <property type="entry name" value="HD_phosphohydro"/>
</dbReference>